<accession>B4HLT8</accession>
<dbReference type="InterPro" id="IPR031883">
    <property type="entry name" value="DUF4763"/>
</dbReference>
<gene>
    <name evidence="1" type="primary">Dsec\GM25204</name>
    <name evidence="1" type="ORF">Dsec_GM25204</name>
</gene>
<dbReference type="OMA" id="TLLKCHE"/>
<evidence type="ECO:0000313" key="2">
    <source>
        <dbReference type="Proteomes" id="UP000001292"/>
    </source>
</evidence>
<evidence type="ECO:0000313" key="1">
    <source>
        <dbReference type="EMBL" id="EDW40970.1"/>
    </source>
</evidence>
<protein>
    <submittedName>
        <fullName evidence="1">GM25204</fullName>
    </submittedName>
</protein>
<reference evidence="1 2" key="1">
    <citation type="journal article" date="2007" name="Nature">
        <title>Evolution of genes and genomes on the Drosophila phylogeny.</title>
        <authorList>
            <consortium name="Drosophila 12 Genomes Consortium"/>
            <person name="Clark A.G."/>
            <person name="Eisen M.B."/>
            <person name="Smith D.R."/>
            <person name="Bergman C.M."/>
            <person name="Oliver B."/>
            <person name="Markow T.A."/>
            <person name="Kaufman T.C."/>
            <person name="Kellis M."/>
            <person name="Gelbart W."/>
            <person name="Iyer V.N."/>
            <person name="Pollard D.A."/>
            <person name="Sackton T.B."/>
            <person name="Larracuente A.M."/>
            <person name="Singh N.D."/>
            <person name="Abad J.P."/>
            <person name="Abt D.N."/>
            <person name="Adryan B."/>
            <person name="Aguade M."/>
            <person name="Akashi H."/>
            <person name="Anderson W.W."/>
            <person name="Aquadro C.F."/>
            <person name="Ardell D.H."/>
            <person name="Arguello R."/>
            <person name="Artieri C.G."/>
            <person name="Barbash D.A."/>
            <person name="Barker D."/>
            <person name="Barsanti P."/>
            <person name="Batterham P."/>
            <person name="Batzoglou S."/>
            <person name="Begun D."/>
            <person name="Bhutkar A."/>
            <person name="Blanco E."/>
            <person name="Bosak S.A."/>
            <person name="Bradley R.K."/>
            <person name="Brand A.D."/>
            <person name="Brent M.R."/>
            <person name="Brooks A.N."/>
            <person name="Brown R.H."/>
            <person name="Butlin R.K."/>
            <person name="Caggese C."/>
            <person name="Calvi B.R."/>
            <person name="Bernardo de Carvalho A."/>
            <person name="Caspi A."/>
            <person name="Castrezana S."/>
            <person name="Celniker S.E."/>
            <person name="Chang J.L."/>
            <person name="Chapple C."/>
            <person name="Chatterji S."/>
            <person name="Chinwalla A."/>
            <person name="Civetta A."/>
            <person name="Clifton S.W."/>
            <person name="Comeron J.M."/>
            <person name="Costello J.C."/>
            <person name="Coyne J.A."/>
            <person name="Daub J."/>
            <person name="David R.G."/>
            <person name="Delcher A.L."/>
            <person name="Delehaunty K."/>
            <person name="Do C.B."/>
            <person name="Ebling H."/>
            <person name="Edwards K."/>
            <person name="Eickbush T."/>
            <person name="Evans J.D."/>
            <person name="Filipski A."/>
            <person name="Findeiss S."/>
            <person name="Freyhult E."/>
            <person name="Fulton L."/>
            <person name="Fulton R."/>
            <person name="Garcia A.C."/>
            <person name="Gardiner A."/>
            <person name="Garfield D.A."/>
            <person name="Garvin B.E."/>
            <person name="Gibson G."/>
            <person name="Gilbert D."/>
            <person name="Gnerre S."/>
            <person name="Godfrey J."/>
            <person name="Good R."/>
            <person name="Gotea V."/>
            <person name="Gravely B."/>
            <person name="Greenberg A.J."/>
            <person name="Griffiths-Jones S."/>
            <person name="Gross S."/>
            <person name="Guigo R."/>
            <person name="Gustafson E.A."/>
            <person name="Haerty W."/>
            <person name="Hahn M.W."/>
            <person name="Halligan D.L."/>
            <person name="Halpern A.L."/>
            <person name="Halter G.M."/>
            <person name="Han M.V."/>
            <person name="Heger A."/>
            <person name="Hillier L."/>
            <person name="Hinrichs A.S."/>
            <person name="Holmes I."/>
            <person name="Hoskins R.A."/>
            <person name="Hubisz M.J."/>
            <person name="Hultmark D."/>
            <person name="Huntley M.A."/>
            <person name="Jaffe D.B."/>
            <person name="Jagadeeshan S."/>
            <person name="Jeck W.R."/>
            <person name="Johnson J."/>
            <person name="Jones C.D."/>
            <person name="Jordan W.C."/>
            <person name="Karpen G.H."/>
            <person name="Kataoka E."/>
            <person name="Keightley P.D."/>
            <person name="Kheradpour P."/>
            <person name="Kirkness E.F."/>
            <person name="Koerich L.B."/>
            <person name="Kristiansen K."/>
            <person name="Kudrna D."/>
            <person name="Kulathinal R.J."/>
            <person name="Kumar S."/>
            <person name="Kwok R."/>
            <person name="Lander E."/>
            <person name="Langley C.H."/>
            <person name="Lapoint R."/>
            <person name="Lazzaro B.P."/>
            <person name="Lee S.J."/>
            <person name="Levesque L."/>
            <person name="Li R."/>
            <person name="Lin C.F."/>
            <person name="Lin M.F."/>
            <person name="Lindblad-Toh K."/>
            <person name="Llopart A."/>
            <person name="Long M."/>
            <person name="Low L."/>
            <person name="Lozovsky E."/>
            <person name="Lu J."/>
            <person name="Luo M."/>
            <person name="Machado C.A."/>
            <person name="Makalowski W."/>
            <person name="Marzo M."/>
            <person name="Matsuda M."/>
            <person name="Matzkin L."/>
            <person name="McAllister B."/>
            <person name="McBride C.S."/>
            <person name="McKernan B."/>
            <person name="McKernan K."/>
            <person name="Mendez-Lago M."/>
            <person name="Minx P."/>
            <person name="Mollenhauer M.U."/>
            <person name="Montooth K."/>
            <person name="Mount S.M."/>
            <person name="Mu X."/>
            <person name="Myers E."/>
            <person name="Negre B."/>
            <person name="Newfeld S."/>
            <person name="Nielsen R."/>
            <person name="Noor M.A."/>
            <person name="O'Grady P."/>
            <person name="Pachter L."/>
            <person name="Papaceit M."/>
            <person name="Parisi M.J."/>
            <person name="Parisi M."/>
            <person name="Parts L."/>
            <person name="Pedersen J.S."/>
            <person name="Pesole G."/>
            <person name="Phillippy A.M."/>
            <person name="Ponting C.P."/>
            <person name="Pop M."/>
            <person name="Porcelli D."/>
            <person name="Powell J.R."/>
            <person name="Prohaska S."/>
            <person name="Pruitt K."/>
            <person name="Puig M."/>
            <person name="Quesneville H."/>
            <person name="Ram K.R."/>
            <person name="Rand D."/>
            <person name="Rasmussen M.D."/>
            <person name="Reed L.K."/>
            <person name="Reenan R."/>
            <person name="Reily A."/>
            <person name="Remington K.A."/>
            <person name="Rieger T.T."/>
            <person name="Ritchie M.G."/>
            <person name="Robin C."/>
            <person name="Rogers Y.H."/>
            <person name="Rohde C."/>
            <person name="Rozas J."/>
            <person name="Rubenfield M.J."/>
            <person name="Ruiz A."/>
            <person name="Russo S."/>
            <person name="Salzberg S.L."/>
            <person name="Sanchez-Gracia A."/>
            <person name="Saranga D.J."/>
            <person name="Sato H."/>
            <person name="Schaeffer S.W."/>
            <person name="Schatz M.C."/>
            <person name="Schlenke T."/>
            <person name="Schwartz R."/>
            <person name="Segarra C."/>
            <person name="Singh R.S."/>
            <person name="Sirot L."/>
            <person name="Sirota M."/>
            <person name="Sisneros N.B."/>
            <person name="Smith C.D."/>
            <person name="Smith T.F."/>
            <person name="Spieth J."/>
            <person name="Stage D.E."/>
            <person name="Stark A."/>
            <person name="Stephan W."/>
            <person name="Strausberg R.L."/>
            <person name="Strempel S."/>
            <person name="Sturgill D."/>
            <person name="Sutton G."/>
            <person name="Sutton G.G."/>
            <person name="Tao W."/>
            <person name="Teichmann S."/>
            <person name="Tobari Y.N."/>
            <person name="Tomimura Y."/>
            <person name="Tsolas J.M."/>
            <person name="Valente V.L."/>
            <person name="Venter E."/>
            <person name="Venter J.C."/>
            <person name="Vicario S."/>
            <person name="Vieira F.G."/>
            <person name="Vilella A.J."/>
            <person name="Villasante A."/>
            <person name="Walenz B."/>
            <person name="Wang J."/>
            <person name="Wasserman M."/>
            <person name="Watts T."/>
            <person name="Wilson D."/>
            <person name="Wilson R.K."/>
            <person name="Wing R.A."/>
            <person name="Wolfner M.F."/>
            <person name="Wong A."/>
            <person name="Wong G.K."/>
            <person name="Wu C.I."/>
            <person name="Wu G."/>
            <person name="Yamamoto D."/>
            <person name="Yang H.P."/>
            <person name="Yang S.P."/>
            <person name="Yorke J.A."/>
            <person name="Yoshida K."/>
            <person name="Zdobnov E."/>
            <person name="Zhang P."/>
            <person name="Zhang Y."/>
            <person name="Zimin A.V."/>
            <person name="Baldwin J."/>
            <person name="Abdouelleil A."/>
            <person name="Abdulkadir J."/>
            <person name="Abebe A."/>
            <person name="Abera B."/>
            <person name="Abreu J."/>
            <person name="Acer S.C."/>
            <person name="Aftuck L."/>
            <person name="Alexander A."/>
            <person name="An P."/>
            <person name="Anderson E."/>
            <person name="Anderson S."/>
            <person name="Arachi H."/>
            <person name="Azer M."/>
            <person name="Bachantsang P."/>
            <person name="Barry A."/>
            <person name="Bayul T."/>
            <person name="Berlin A."/>
            <person name="Bessette D."/>
            <person name="Bloom T."/>
            <person name="Blye J."/>
            <person name="Boguslavskiy L."/>
            <person name="Bonnet C."/>
            <person name="Boukhgalter B."/>
            <person name="Bourzgui I."/>
            <person name="Brown A."/>
            <person name="Cahill P."/>
            <person name="Channer S."/>
            <person name="Cheshatsang Y."/>
            <person name="Chuda L."/>
            <person name="Citroen M."/>
            <person name="Collymore A."/>
            <person name="Cooke P."/>
            <person name="Costello M."/>
            <person name="D'Aco K."/>
            <person name="Daza R."/>
            <person name="De Haan G."/>
            <person name="DeGray S."/>
            <person name="DeMaso C."/>
            <person name="Dhargay N."/>
            <person name="Dooley K."/>
            <person name="Dooley E."/>
            <person name="Doricent M."/>
            <person name="Dorje P."/>
            <person name="Dorjee K."/>
            <person name="Dupes A."/>
            <person name="Elong R."/>
            <person name="Falk J."/>
            <person name="Farina A."/>
            <person name="Faro S."/>
            <person name="Ferguson D."/>
            <person name="Fisher S."/>
            <person name="Foley C.D."/>
            <person name="Franke A."/>
            <person name="Friedrich D."/>
            <person name="Gadbois L."/>
            <person name="Gearin G."/>
            <person name="Gearin C.R."/>
            <person name="Giannoukos G."/>
            <person name="Goode T."/>
            <person name="Graham J."/>
            <person name="Grandbois E."/>
            <person name="Grewal S."/>
            <person name="Gyaltsen K."/>
            <person name="Hafez N."/>
            <person name="Hagos B."/>
            <person name="Hall J."/>
            <person name="Henson C."/>
            <person name="Hollinger A."/>
            <person name="Honan T."/>
            <person name="Huard M.D."/>
            <person name="Hughes L."/>
            <person name="Hurhula B."/>
            <person name="Husby M.E."/>
            <person name="Kamat A."/>
            <person name="Kanga B."/>
            <person name="Kashin S."/>
            <person name="Khazanovich D."/>
            <person name="Kisner P."/>
            <person name="Lance K."/>
            <person name="Lara M."/>
            <person name="Lee W."/>
            <person name="Lennon N."/>
            <person name="Letendre F."/>
            <person name="LeVine R."/>
            <person name="Lipovsky A."/>
            <person name="Liu X."/>
            <person name="Liu J."/>
            <person name="Liu S."/>
            <person name="Lokyitsang T."/>
            <person name="Lokyitsang Y."/>
            <person name="Lubonja R."/>
            <person name="Lui A."/>
            <person name="MacDonald P."/>
            <person name="Magnisalis V."/>
            <person name="Maru K."/>
            <person name="Matthews C."/>
            <person name="McCusker W."/>
            <person name="McDonough S."/>
            <person name="Mehta T."/>
            <person name="Meldrim J."/>
            <person name="Meneus L."/>
            <person name="Mihai O."/>
            <person name="Mihalev A."/>
            <person name="Mihova T."/>
            <person name="Mittelman R."/>
            <person name="Mlenga V."/>
            <person name="Montmayeur A."/>
            <person name="Mulrain L."/>
            <person name="Navidi A."/>
            <person name="Naylor J."/>
            <person name="Negash T."/>
            <person name="Nguyen T."/>
            <person name="Nguyen N."/>
            <person name="Nicol R."/>
            <person name="Norbu C."/>
            <person name="Norbu N."/>
            <person name="Novod N."/>
            <person name="O'Neill B."/>
            <person name="Osman S."/>
            <person name="Markiewicz E."/>
            <person name="Oyono O.L."/>
            <person name="Patti C."/>
            <person name="Phunkhang P."/>
            <person name="Pierre F."/>
            <person name="Priest M."/>
            <person name="Raghuraman S."/>
            <person name="Rege F."/>
            <person name="Reyes R."/>
            <person name="Rise C."/>
            <person name="Rogov P."/>
            <person name="Ross K."/>
            <person name="Ryan E."/>
            <person name="Settipalli S."/>
            <person name="Shea T."/>
            <person name="Sherpa N."/>
            <person name="Shi L."/>
            <person name="Shih D."/>
            <person name="Sparrow T."/>
            <person name="Spaulding J."/>
            <person name="Stalker J."/>
            <person name="Stange-Thomann N."/>
            <person name="Stavropoulos S."/>
            <person name="Stone C."/>
            <person name="Strader C."/>
            <person name="Tesfaye S."/>
            <person name="Thomson T."/>
            <person name="Thoulutsang Y."/>
            <person name="Thoulutsang D."/>
            <person name="Topham K."/>
            <person name="Topping I."/>
            <person name="Tsamla T."/>
            <person name="Vassiliev H."/>
            <person name="Vo A."/>
            <person name="Wangchuk T."/>
            <person name="Wangdi T."/>
            <person name="Weiand M."/>
            <person name="Wilkinson J."/>
            <person name="Wilson A."/>
            <person name="Yadav S."/>
            <person name="Young G."/>
            <person name="Yu Q."/>
            <person name="Zembek L."/>
            <person name="Zhong D."/>
            <person name="Zimmer A."/>
            <person name="Zwirko Z."/>
            <person name="Jaffe D.B."/>
            <person name="Alvarez P."/>
            <person name="Brockman W."/>
            <person name="Butler J."/>
            <person name="Chin C."/>
            <person name="Gnerre S."/>
            <person name="Grabherr M."/>
            <person name="Kleber M."/>
            <person name="Mauceli E."/>
            <person name="MacCallum I."/>
        </authorList>
    </citation>
    <scope>NUCLEOTIDE SEQUENCE [LARGE SCALE GENOMIC DNA]</scope>
    <source>
        <strain evidence="2">Rob3c / Tucson 14021-0248.25</strain>
    </source>
</reference>
<dbReference type="Pfam" id="PF15960">
    <property type="entry name" value="DUF4763"/>
    <property type="match status" value="1"/>
</dbReference>
<dbReference type="AlphaFoldDB" id="B4HLT8"/>
<dbReference type="EMBL" id="CH480815">
    <property type="protein sequence ID" value="EDW40970.1"/>
    <property type="molecule type" value="Genomic_DNA"/>
</dbReference>
<dbReference type="HOGENOM" id="CLU_738224_0_0_1"/>
<proteinExistence type="predicted"/>
<sequence>MDCKAPGLLETPSESELTHCSISALDNIPIQEEECPSELELSKPFNKLEKMRERVLYMKSLLIRPVQVNKAECPSESDQMRLDIEQSSSDNDELRVVQQDTVRALQQIIEVNRQLKETTDSLTGLDEKARKNIRCIRKLSKRLLEVPKWKEELKHNTGLCLERYNDLDISRGNYLDYSDNFVRPIQTNMKFCFASKAPLICNKHDYNDLVNALSKSRRTLLKCHEELMKYTQKVDEALTSKNFDTMVLPSISELSLLLDKSSQGFRSGEIDGQNVFDTLAELHFWFDKGSELGGSGNFPKEREQQVCHGRNSFRAENFSYQIGQTTVRAKFVAKLIERTVSTGLVRKGFPHESLLPMEPLPFTFNL</sequence>
<keyword evidence="2" id="KW-1185">Reference proteome</keyword>
<dbReference type="PhylomeDB" id="B4HLT8"/>
<organism evidence="2">
    <name type="scientific">Drosophila sechellia</name>
    <name type="common">Fruit fly</name>
    <dbReference type="NCBI Taxonomy" id="7238"/>
    <lineage>
        <taxon>Eukaryota</taxon>
        <taxon>Metazoa</taxon>
        <taxon>Ecdysozoa</taxon>
        <taxon>Arthropoda</taxon>
        <taxon>Hexapoda</taxon>
        <taxon>Insecta</taxon>
        <taxon>Pterygota</taxon>
        <taxon>Neoptera</taxon>
        <taxon>Endopterygota</taxon>
        <taxon>Diptera</taxon>
        <taxon>Brachycera</taxon>
        <taxon>Muscomorpha</taxon>
        <taxon>Ephydroidea</taxon>
        <taxon>Drosophilidae</taxon>
        <taxon>Drosophila</taxon>
        <taxon>Sophophora</taxon>
    </lineage>
</organism>
<name>B4HLT8_DROSE</name>
<dbReference type="Proteomes" id="UP000001292">
    <property type="component" value="Unassembled WGS sequence"/>
</dbReference>